<evidence type="ECO:0000256" key="4">
    <source>
        <dbReference type="ARBA" id="ARBA00022989"/>
    </source>
</evidence>
<gene>
    <name evidence="11" type="ORF">TSACC_23003</name>
</gene>
<feature type="domain" description="Multidrug resistance protein MdtA-like alpha-helical hairpin" evidence="8">
    <location>
        <begin position="87"/>
        <end position="153"/>
    </location>
</feature>
<evidence type="ECO:0000313" key="12">
    <source>
        <dbReference type="Proteomes" id="UP000076023"/>
    </source>
</evidence>
<dbReference type="Pfam" id="PF25963">
    <property type="entry name" value="Beta-barrel_AAEA"/>
    <property type="match status" value="1"/>
</dbReference>
<dbReference type="PANTHER" id="PTHR30367:SF12">
    <property type="entry name" value="P-HYDROXYBENZOIC ACID EFFLUX PUMP SUBUNIT AAEA"/>
    <property type="match status" value="1"/>
</dbReference>
<feature type="domain" description="p-hydroxybenzoic acid efflux pump subunit AaeA-like beta-barrel" evidence="10">
    <location>
        <begin position="190"/>
        <end position="287"/>
    </location>
</feature>
<name>A0A146GBK0_TERSA</name>
<dbReference type="RefSeq" id="WP_075080188.1">
    <property type="nucleotide sequence ID" value="NZ_BDCO01000002.1"/>
</dbReference>
<evidence type="ECO:0000256" key="1">
    <source>
        <dbReference type="ARBA" id="ARBA00004167"/>
    </source>
</evidence>
<evidence type="ECO:0000256" key="7">
    <source>
        <dbReference type="SAM" id="Phobius"/>
    </source>
</evidence>
<evidence type="ECO:0000256" key="3">
    <source>
        <dbReference type="ARBA" id="ARBA00022692"/>
    </source>
</evidence>
<dbReference type="Proteomes" id="UP000076023">
    <property type="component" value="Unassembled WGS sequence"/>
</dbReference>
<dbReference type="InterPro" id="IPR058625">
    <property type="entry name" value="MdtA-like_BSH"/>
</dbReference>
<dbReference type="NCBIfam" id="TIGR01730">
    <property type="entry name" value="RND_mfp"/>
    <property type="match status" value="1"/>
</dbReference>
<accession>A0A146GBK0</accession>
<comment type="caution">
    <text evidence="11">The sequence shown here is derived from an EMBL/GenBank/DDBJ whole genome shotgun (WGS) entry which is preliminary data.</text>
</comment>
<dbReference type="Gene3D" id="2.40.30.170">
    <property type="match status" value="1"/>
</dbReference>
<dbReference type="InterPro" id="IPR058634">
    <property type="entry name" value="AaeA-lik-b-barrel"/>
</dbReference>
<proteinExistence type="inferred from homology"/>
<feature type="coiled-coil region" evidence="6">
    <location>
        <begin position="87"/>
        <end position="158"/>
    </location>
</feature>
<dbReference type="Pfam" id="PF25876">
    <property type="entry name" value="HH_MFP_RND"/>
    <property type="match status" value="1"/>
</dbReference>
<dbReference type="InterPro" id="IPR050393">
    <property type="entry name" value="MFP_Efflux_Pump"/>
</dbReference>
<keyword evidence="6" id="KW-0175">Coiled coil</keyword>
<feature type="transmembrane region" description="Helical" evidence="7">
    <location>
        <begin position="12"/>
        <end position="32"/>
    </location>
</feature>
<evidence type="ECO:0000256" key="6">
    <source>
        <dbReference type="SAM" id="Coils"/>
    </source>
</evidence>
<reference evidence="12" key="1">
    <citation type="journal article" date="2017" name="Genome Announc.">
        <title>Draft Genome Sequence of Terrimicrobium sacchariphilum NM-5T, a Facultative Anaerobic Soil Bacterium of the Class Spartobacteria.</title>
        <authorList>
            <person name="Qiu Y.L."/>
            <person name="Tourlousse D.M."/>
            <person name="Matsuura N."/>
            <person name="Ohashi A."/>
            <person name="Sekiguchi Y."/>
        </authorList>
    </citation>
    <scope>NUCLEOTIDE SEQUENCE [LARGE SCALE GENOMIC DNA]</scope>
    <source>
        <strain evidence="12">NM-5</strain>
    </source>
</reference>
<protein>
    <submittedName>
        <fullName evidence="11">RND family efflux transporter, MFP subunit</fullName>
    </submittedName>
</protein>
<evidence type="ECO:0000256" key="2">
    <source>
        <dbReference type="ARBA" id="ARBA00009477"/>
    </source>
</evidence>
<comment type="subcellular location">
    <subcellularLocation>
        <location evidence="1">Membrane</location>
        <topology evidence="1">Single-pass membrane protein</topology>
    </subcellularLocation>
</comment>
<dbReference type="InterPro" id="IPR006143">
    <property type="entry name" value="RND_pump_MFP"/>
</dbReference>
<dbReference type="Gene3D" id="2.40.50.100">
    <property type="match status" value="1"/>
</dbReference>
<dbReference type="InParanoid" id="A0A146GBK0"/>
<evidence type="ECO:0000259" key="8">
    <source>
        <dbReference type="Pfam" id="PF25876"/>
    </source>
</evidence>
<keyword evidence="5 7" id="KW-0472">Membrane</keyword>
<evidence type="ECO:0000256" key="5">
    <source>
        <dbReference type="ARBA" id="ARBA00023136"/>
    </source>
</evidence>
<evidence type="ECO:0000259" key="9">
    <source>
        <dbReference type="Pfam" id="PF25917"/>
    </source>
</evidence>
<dbReference type="OrthoDB" id="264111at2"/>
<dbReference type="InterPro" id="IPR058624">
    <property type="entry name" value="MdtA-like_HH"/>
</dbReference>
<evidence type="ECO:0000313" key="11">
    <source>
        <dbReference type="EMBL" id="GAT34572.1"/>
    </source>
</evidence>
<dbReference type="PANTHER" id="PTHR30367">
    <property type="entry name" value="P-HYDROXYBENZOIC ACID EFFLUX PUMP SUBUNIT AAEA-RELATED"/>
    <property type="match status" value="1"/>
</dbReference>
<dbReference type="EMBL" id="BDCO01000002">
    <property type="protein sequence ID" value="GAT34572.1"/>
    <property type="molecule type" value="Genomic_DNA"/>
</dbReference>
<sequence length="290" mass="31740">MKITSLLSRRVAALAVAIAAITVAALFLWDYYMNAPWTRDGRVCADIVRLAPDVSGPVSGVLVQDNQSVKKGDMLFRVDPARFLLALRQSEAALADATSALILAQRELARNRPMEGRWVSHQQLDQLTTAVTRCEAVVRRAEADRDVARLNLERSEVRSPVNGYVTNFSLREGNYVTSGQPVMAIVDEDSYYVAGYFEETKLPRIRLGDRVTVRLMGAGSRIVGHVAGIAAGIEDRDRADSSRLLANVNPTFSWVRLPQRVPVRVSIDDAPGGPTRLVAGQTATVIVSAR</sequence>
<dbReference type="GO" id="GO:0016020">
    <property type="term" value="C:membrane"/>
    <property type="evidence" value="ECO:0007669"/>
    <property type="project" value="InterPro"/>
</dbReference>
<dbReference type="AlphaFoldDB" id="A0A146GBK0"/>
<feature type="domain" description="Multidrug resistance protein MdtA-like barrel-sandwich hybrid" evidence="9">
    <location>
        <begin position="47"/>
        <end position="187"/>
    </location>
</feature>
<comment type="similarity">
    <text evidence="2">Belongs to the membrane fusion protein (MFP) (TC 8.A.1) family.</text>
</comment>
<dbReference type="STRING" id="690879.TSACC_23003"/>
<dbReference type="GO" id="GO:0022857">
    <property type="term" value="F:transmembrane transporter activity"/>
    <property type="evidence" value="ECO:0007669"/>
    <property type="project" value="InterPro"/>
</dbReference>
<dbReference type="Pfam" id="PF25917">
    <property type="entry name" value="BSH_RND"/>
    <property type="match status" value="1"/>
</dbReference>
<keyword evidence="12" id="KW-1185">Reference proteome</keyword>
<evidence type="ECO:0000259" key="10">
    <source>
        <dbReference type="Pfam" id="PF25963"/>
    </source>
</evidence>
<keyword evidence="3 7" id="KW-0812">Transmembrane</keyword>
<dbReference type="SUPFAM" id="SSF111369">
    <property type="entry name" value="HlyD-like secretion proteins"/>
    <property type="match status" value="1"/>
</dbReference>
<keyword evidence="4 7" id="KW-1133">Transmembrane helix</keyword>
<dbReference type="FunCoup" id="A0A146GBK0">
    <property type="interactions" value="65"/>
</dbReference>
<organism evidence="11 12">
    <name type="scientific">Terrimicrobium sacchariphilum</name>
    <dbReference type="NCBI Taxonomy" id="690879"/>
    <lineage>
        <taxon>Bacteria</taxon>
        <taxon>Pseudomonadati</taxon>
        <taxon>Verrucomicrobiota</taxon>
        <taxon>Terrimicrobiia</taxon>
        <taxon>Terrimicrobiales</taxon>
        <taxon>Terrimicrobiaceae</taxon>
        <taxon>Terrimicrobium</taxon>
    </lineage>
</organism>